<keyword evidence="5" id="KW-1185">Reference proteome</keyword>
<dbReference type="CDD" id="cd06769">
    <property type="entry name" value="PDZ_FRMPD1_3_4-like"/>
    <property type="match status" value="1"/>
</dbReference>
<dbReference type="Gene3D" id="1.20.80.10">
    <property type="match status" value="1"/>
</dbReference>
<dbReference type="SUPFAM" id="SSF47031">
    <property type="entry name" value="Second domain of FERM"/>
    <property type="match status" value="1"/>
</dbReference>
<evidence type="ECO:0000256" key="1">
    <source>
        <dbReference type="SAM" id="Coils"/>
    </source>
</evidence>
<accession>A0A8J0U2Q0</accession>
<evidence type="ECO:0000259" key="4">
    <source>
        <dbReference type="PROSITE" id="PS50106"/>
    </source>
</evidence>
<dbReference type="Pfam" id="PF21477">
    <property type="entry name" value="FERM_C_FAK1"/>
    <property type="match status" value="1"/>
</dbReference>
<name>A0A8J0U2Q0_XENLA</name>
<dbReference type="CDD" id="cd13183">
    <property type="entry name" value="FERM_C_FRMPD1_FRMPD3_FRMPD4"/>
    <property type="match status" value="1"/>
</dbReference>
<organism evidence="5 6">
    <name type="scientific">Xenopus laevis</name>
    <name type="common">African clawed frog</name>
    <dbReference type="NCBI Taxonomy" id="8355"/>
    <lineage>
        <taxon>Eukaryota</taxon>
        <taxon>Metazoa</taxon>
        <taxon>Chordata</taxon>
        <taxon>Craniata</taxon>
        <taxon>Vertebrata</taxon>
        <taxon>Euteleostomi</taxon>
        <taxon>Amphibia</taxon>
        <taxon>Batrachia</taxon>
        <taxon>Anura</taxon>
        <taxon>Pipoidea</taxon>
        <taxon>Pipidae</taxon>
        <taxon>Xenopodinae</taxon>
        <taxon>Xenopus</taxon>
        <taxon>Xenopus</taxon>
    </lineage>
</organism>
<feature type="domain" description="FERM" evidence="3">
    <location>
        <begin position="180"/>
        <end position="495"/>
    </location>
</feature>
<dbReference type="Proteomes" id="UP000186698">
    <property type="component" value="Chromosome 1S"/>
</dbReference>
<dbReference type="Gene3D" id="2.30.42.10">
    <property type="match status" value="1"/>
</dbReference>
<dbReference type="InterPro" id="IPR029071">
    <property type="entry name" value="Ubiquitin-like_domsf"/>
</dbReference>
<feature type="region of interest" description="Disordered" evidence="2">
    <location>
        <begin position="1001"/>
        <end position="1021"/>
    </location>
</feature>
<dbReference type="CDD" id="cd14473">
    <property type="entry name" value="FERM_B-lobe"/>
    <property type="match status" value="1"/>
</dbReference>
<dbReference type="GO" id="GO:0005938">
    <property type="term" value="C:cell cortex"/>
    <property type="evidence" value="ECO:0007669"/>
    <property type="project" value="TreeGrafter"/>
</dbReference>
<dbReference type="PANTHER" id="PTHR46221:SF2">
    <property type="entry name" value="FERM AND PDZ DOMAIN-CONTAINING PROTEIN 1"/>
    <property type="match status" value="1"/>
</dbReference>
<evidence type="ECO:0000313" key="5">
    <source>
        <dbReference type="Proteomes" id="UP000186698"/>
    </source>
</evidence>
<proteinExistence type="predicted"/>
<sequence length="1502" mass="169439">MEDLETNTLQTRKGHRIEQMVVRWLRRSRDNTSCSRNSTGDGPIAIRNQSSCSLKITVVIEKDLLLGSYGFDISQNPPLTVTAVTAGSTAEGKLLPGDQILRINGENVENMPAEQVANIVRESVDSVTMTVLQNTLSPKSSFLTTEKRAKLRSNPVKVRFAEEIIVNGHTQGNSLLFMPNVLKVYLENGQTKAFKFEKKTTVKDIILTLKEKLSINSIEHFALALEEQYNISKVFLLHEDELIEQVVQKKESHNYRCLFRVCFVPKDPFQLQQEDPIAFEYLYLQSCSDVLQERFAVEMKCSVALCLAALHIQERIHTCGQPQKISFKYIEKDWGIDNFLSPTLLRSIKGKDIKKAISFHMKRNQCILEPRQKQPVSASQVRLNYLRILGDLKTYGGKIFYATLMLQDRESYVTLLVGAKYGISQIINNKLNIMTCLAEFSNISRIELNAESEKVSMVKVYLQDVKPLNLLLESNNAKDIACLIYGYCKLFVDSCTTIFRWPGSSQLHQMSAEEGYESRVCSDSEESSDFDSSLELSSDLHILKYHGIKPLHEEEEDVEEDEVERENVKEYKDILKYHGIKPLHEEEEDVEEDEEERENVKEYKEIDSCEVGERGCCDGGNNDTNSISEASDSANTESQGYKISWSSDSLDALEEDDLETCSSSRPDFLQFFTPNFKDMAIDNNGVFNGCPELKVSGDGRIESDPLVCFLQLSNCREISDLPRGTEYQEDNELQGISVGCQLIENRSMEYYSLCSNVSPASSVDKYISSSPESNSVRNQTSDAKGLMYIHGLSNEVEILMLDPPPGFGDSRSEEEFFDVTDRFTLPKTYPGLKSNFEDTKFSYPDNVVLKDSKATEKLQKKQPFSKKADKVLRKRRSFLQTDYTSQVTFPLSPSSSLETMDHVCCYEKGSHMSHSPTVSSLKDTEGEPALLETKPLAQHKSTAKTKSRTHSPKLMEMEPDTMEIKSVTDSVVSCISAFRYRYDENMQDRKQSEKIYLLDSCNGEHSPKENTAEHNDRTSPPQISLQMDNININGQIDLCLEKFNFDTSSSTDFLNKGNVEDFESEITTTFKNIFQDRDQQESQDECCSSEPYIVPLGRQSLYIARLEHEPVSPILTEQKFEMNGLKLHKNNMVNDGNDFQASNTETQNDLQAANVLSDLLNRHNSAFCQVGSLYGRESSPTFTEAPTMGNKDTPGNCAVLLLPTCTSPGKQNSLKLCYVEEEGQHGNVGATDLRHNDNLISYDSSFVEKGCHELKHLEKRPVVSKVANCSCQLSYTSCFRGGETETDDETIGNGVTVSASPRTRPPASCNVRCVEGDSTSNNTVCSEQSEIFNHLKDRAYDAQTGFDKLQDSVLDLQKKTKENQNNTRVHSLDNCLAIFTEQKSSLCSVSQNLVSSSQKVLRLDQPSEEKYKDMTETFFSLLQITEMCLQFSRCNQCNKRQNDVQSNLRDLICTHRQFVQAAKQAVQCNSPDLHLKLLSRQCTSLTAAVFCLTGQFRTVISS</sequence>
<dbReference type="CTD" id="108703692"/>
<reference evidence="6" key="1">
    <citation type="submission" date="2025-08" db="UniProtKB">
        <authorList>
            <consortium name="RefSeq"/>
        </authorList>
    </citation>
    <scope>IDENTIFICATION</scope>
    <source>
        <strain evidence="6">J_2021</strain>
        <tissue evidence="6">Erythrocytes</tissue>
    </source>
</reference>
<dbReference type="Pfam" id="PF00595">
    <property type="entry name" value="PDZ"/>
    <property type="match status" value="1"/>
</dbReference>
<dbReference type="InterPro" id="IPR041779">
    <property type="entry name" value="FRMPD1/3/4_FERM_C"/>
</dbReference>
<dbReference type="SMART" id="SM00228">
    <property type="entry name" value="PDZ"/>
    <property type="match status" value="1"/>
</dbReference>
<evidence type="ECO:0000259" key="3">
    <source>
        <dbReference type="PROSITE" id="PS50057"/>
    </source>
</evidence>
<dbReference type="Gene3D" id="3.10.20.90">
    <property type="entry name" value="Phosphatidylinositol 3-kinase Catalytic Subunit, Chain A, domain 1"/>
    <property type="match status" value="1"/>
</dbReference>
<dbReference type="GO" id="GO:0005886">
    <property type="term" value="C:plasma membrane"/>
    <property type="evidence" value="ECO:0000318"/>
    <property type="project" value="GO_Central"/>
</dbReference>
<evidence type="ECO:0000313" key="6">
    <source>
        <dbReference type="RefSeq" id="XP_018095350.2"/>
    </source>
</evidence>
<dbReference type="KEGG" id="xla:108703692"/>
<feature type="coiled-coil region" evidence="1">
    <location>
        <begin position="551"/>
        <end position="603"/>
    </location>
</feature>
<dbReference type="PANTHER" id="PTHR46221">
    <property type="entry name" value="FERM AND PDZ DOMAIN-CONTAINING PROTEIN FAMILY MEMBER"/>
    <property type="match status" value="1"/>
</dbReference>
<dbReference type="PROSITE" id="PS50057">
    <property type="entry name" value="FERM_3"/>
    <property type="match status" value="1"/>
</dbReference>
<dbReference type="InterPro" id="IPR000299">
    <property type="entry name" value="FERM_domain"/>
</dbReference>
<feature type="compositionally biased region" description="Basic and acidic residues" evidence="2">
    <location>
        <begin position="1005"/>
        <end position="1017"/>
    </location>
</feature>
<dbReference type="InterPro" id="IPR049385">
    <property type="entry name" value="FAK1-like_FERM_C"/>
</dbReference>
<dbReference type="InterPro" id="IPR011993">
    <property type="entry name" value="PH-like_dom_sf"/>
</dbReference>
<dbReference type="OrthoDB" id="5859304at2759"/>
<dbReference type="GeneID" id="108703692"/>
<evidence type="ECO:0000256" key="2">
    <source>
        <dbReference type="SAM" id="MobiDB-lite"/>
    </source>
</evidence>
<dbReference type="SUPFAM" id="SSF50156">
    <property type="entry name" value="PDZ domain-like"/>
    <property type="match status" value="1"/>
</dbReference>
<dbReference type="PROSITE" id="PS50106">
    <property type="entry name" value="PDZ"/>
    <property type="match status" value="1"/>
</dbReference>
<dbReference type="SUPFAM" id="SSF50729">
    <property type="entry name" value="PH domain-like"/>
    <property type="match status" value="1"/>
</dbReference>
<dbReference type="InterPro" id="IPR019748">
    <property type="entry name" value="FERM_central"/>
</dbReference>
<keyword evidence="1" id="KW-0175">Coiled coil</keyword>
<dbReference type="RefSeq" id="XP_018095350.2">
    <property type="nucleotide sequence ID" value="XM_018239861.2"/>
</dbReference>
<gene>
    <name evidence="6" type="primary">LOC108703692</name>
</gene>
<feature type="domain" description="PDZ" evidence="4">
    <location>
        <begin position="57"/>
        <end position="135"/>
    </location>
</feature>
<dbReference type="Pfam" id="PF00373">
    <property type="entry name" value="FERM_M"/>
    <property type="match status" value="1"/>
</dbReference>
<dbReference type="SMART" id="SM00295">
    <property type="entry name" value="B41"/>
    <property type="match status" value="1"/>
</dbReference>
<dbReference type="InterPro" id="IPR014352">
    <property type="entry name" value="FERM/acyl-CoA-bd_prot_sf"/>
</dbReference>
<dbReference type="FunFam" id="3.10.20.90:FF:000203">
    <property type="entry name" value="FERM and PDZ domain containing 1"/>
    <property type="match status" value="1"/>
</dbReference>
<dbReference type="FunFam" id="2.30.29.30:FF:000066">
    <property type="entry name" value="FERM and PDZ domain-containing protein 4"/>
    <property type="match status" value="1"/>
</dbReference>
<dbReference type="InterPro" id="IPR019749">
    <property type="entry name" value="Band_41_domain"/>
</dbReference>
<dbReference type="CDD" id="cd21942">
    <property type="entry name" value="LGNbd_FRMPD1"/>
    <property type="match status" value="1"/>
</dbReference>
<protein>
    <submittedName>
        <fullName evidence="6">LOW QUALITY PROTEIN: FERM and PDZ domain-containing protein 1-like</fullName>
    </submittedName>
</protein>
<dbReference type="InterPro" id="IPR001478">
    <property type="entry name" value="PDZ"/>
</dbReference>
<dbReference type="InterPro" id="IPR035963">
    <property type="entry name" value="FERM_2"/>
</dbReference>
<dbReference type="InterPro" id="IPR036034">
    <property type="entry name" value="PDZ_sf"/>
</dbReference>
<dbReference type="Pfam" id="PF21989">
    <property type="entry name" value="RA_2"/>
    <property type="match status" value="1"/>
</dbReference>
<dbReference type="SUPFAM" id="SSF54236">
    <property type="entry name" value="Ubiquitin-like"/>
    <property type="match status" value="1"/>
</dbReference>
<dbReference type="Gene3D" id="2.30.29.30">
    <property type="entry name" value="Pleckstrin-homology domain (PH domain)/Phosphotyrosine-binding domain (PTB)"/>
    <property type="match status" value="1"/>
</dbReference>